<name>A0ABU3YBA2_9SPHN</name>
<protein>
    <recommendedName>
        <fullName evidence="3">DUF3558 domain-containing protein</fullName>
    </recommendedName>
</protein>
<reference evidence="1 2" key="1">
    <citation type="submission" date="2023-10" db="EMBL/GenBank/DDBJ databases">
        <title>Sphingomonas sp. HF-S4 16S ribosomal RNA gene Genome sequencing and assembly.</title>
        <authorList>
            <person name="Lee H."/>
        </authorList>
    </citation>
    <scope>NUCLEOTIDE SEQUENCE [LARGE SCALE GENOMIC DNA]</scope>
    <source>
        <strain evidence="1 2">HF-S4</strain>
    </source>
</reference>
<proteinExistence type="predicted"/>
<gene>
    <name evidence="1" type="ORF">RZN05_15625</name>
</gene>
<evidence type="ECO:0000313" key="2">
    <source>
        <dbReference type="Proteomes" id="UP001273531"/>
    </source>
</evidence>
<comment type="caution">
    <text evidence="1">The sequence shown here is derived from an EMBL/GenBank/DDBJ whole genome shotgun (WGS) entry which is preliminary data.</text>
</comment>
<evidence type="ECO:0000313" key="1">
    <source>
        <dbReference type="EMBL" id="MDV3458427.1"/>
    </source>
</evidence>
<sequence>MAICTALGLGLALAGCGGGTTPDDVPSTTVEAAADPDPCSLMTGEEMTAITTDRVTATRRDGVSCTYRSAPDDGVQVTVRASGGAKAMEVVHRTTEMLGGMGGAIADQGGAGADVAGMLKKDMSAAPKLGDEAAWGANDTLSVRKGDGFVEVTPPLMHDPANHSGYPLIGKAEKRKIAEAVAAKLLAKLPH</sequence>
<dbReference type="EMBL" id="JAWJEJ010000001">
    <property type="protein sequence ID" value="MDV3458427.1"/>
    <property type="molecule type" value="Genomic_DNA"/>
</dbReference>
<organism evidence="1 2">
    <name type="scientific">Sphingomonas agrestis</name>
    <dbReference type="NCBI Taxonomy" id="3080540"/>
    <lineage>
        <taxon>Bacteria</taxon>
        <taxon>Pseudomonadati</taxon>
        <taxon>Pseudomonadota</taxon>
        <taxon>Alphaproteobacteria</taxon>
        <taxon>Sphingomonadales</taxon>
        <taxon>Sphingomonadaceae</taxon>
        <taxon>Sphingomonas</taxon>
    </lineage>
</organism>
<dbReference type="RefSeq" id="WP_317227493.1">
    <property type="nucleotide sequence ID" value="NZ_JAWJEJ010000001.1"/>
</dbReference>
<dbReference type="Proteomes" id="UP001273531">
    <property type="component" value="Unassembled WGS sequence"/>
</dbReference>
<keyword evidence="2" id="KW-1185">Reference proteome</keyword>
<accession>A0ABU3YBA2</accession>
<evidence type="ECO:0008006" key="3">
    <source>
        <dbReference type="Google" id="ProtNLM"/>
    </source>
</evidence>